<dbReference type="InterPro" id="IPR009100">
    <property type="entry name" value="AcylCoA_DH/oxidase_NM_dom_sf"/>
</dbReference>
<dbReference type="SUPFAM" id="SSF47203">
    <property type="entry name" value="Acyl-CoA dehydrogenase C-terminal domain-like"/>
    <property type="match status" value="1"/>
</dbReference>
<dbReference type="InterPro" id="IPR013786">
    <property type="entry name" value="AcylCoA_DH/ox_N"/>
</dbReference>
<keyword evidence="3" id="KW-0285">Flavoprotein</keyword>
<dbReference type="GO" id="GO:0050660">
    <property type="term" value="F:flavin adenine dinucleotide binding"/>
    <property type="evidence" value="ECO:0007669"/>
    <property type="project" value="InterPro"/>
</dbReference>
<reference evidence="8 9" key="1">
    <citation type="submission" date="2020-08" db="EMBL/GenBank/DDBJ databases">
        <title>Sequencing the genomes of 1000 actinobacteria strains.</title>
        <authorList>
            <person name="Klenk H.-P."/>
        </authorList>
    </citation>
    <scope>NUCLEOTIDE SEQUENCE [LARGE SCALE GENOMIC DNA]</scope>
    <source>
        <strain evidence="8 9">DSM 45267</strain>
    </source>
</reference>
<keyword evidence="9" id="KW-1185">Reference proteome</keyword>
<dbReference type="Gene3D" id="1.20.140.10">
    <property type="entry name" value="Butyryl-CoA Dehydrogenase, subunit A, domain 3"/>
    <property type="match status" value="1"/>
</dbReference>
<evidence type="ECO:0000259" key="6">
    <source>
        <dbReference type="Pfam" id="PF00441"/>
    </source>
</evidence>
<dbReference type="InterPro" id="IPR037069">
    <property type="entry name" value="AcylCoA_DH/ox_N_sf"/>
</dbReference>
<gene>
    <name evidence="8" type="ORF">FB384_004554</name>
</gene>
<dbReference type="InterPro" id="IPR036250">
    <property type="entry name" value="AcylCo_DH-like_C"/>
</dbReference>
<keyword evidence="5" id="KW-0560">Oxidoreductase</keyword>
<dbReference type="Pfam" id="PF02771">
    <property type="entry name" value="Acyl-CoA_dh_N"/>
    <property type="match status" value="1"/>
</dbReference>
<comment type="cofactor">
    <cofactor evidence="1">
        <name>FAD</name>
        <dbReference type="ChEBI" id="CHEBI:57692"/>
    </cofactor>
</comment>
<dbReference type="RefSeq" id="WP_323985407.1">
    <property type="nucleotide sequence ID" value="NZ_JACIBS010000005.1"/>
</dbReference>
<dbReference type="InterPro" id="IPR009075">
    <property type="entry name" value="AcylCo_DH/oxidase_C"/>
</dbReference>
<dbReference type="Gene3D" id="1.10.540.10">
    <property type="entry name" value="Acyl-CoA dehydrogenase/oxidase, N-terminal domain"/>
    <property type="match status" value="1"/>
</dbReference>
<dbReference type="EMBL" id="JACIBS010000005">
    <property type="protein sequence ID" value="MBB3665596.1"/>
    <property type="molecule type" value="Genomic_DNA"/>
</dbReference>
<evidence type="ECO:0000256" key="3">
    <source>
        <dbReference type="ARBA" id="ARBA00022630"/>
    </source>
</evidence>
<organism evidence="8 9">
    <name type="scientific">Prauserella sediminis</name>
    <dbReference type="NCBI Taxonomy" id="577680"/>
    <lineage>
        <taxon>Bacteria</taxon>
        <taxon>Bacillati</taxon>
        <taxon>Actinomycetota</taxon>
        <taxon>Actinomycetes</taxon>
        <taxon>Pseudonocardiales</taxon>
        <taxon>Pseudonocardiaceae</taxon>
        <taxon>Prauserella</taxon>
        <taxon>Prauserella salsuginis group</taxon>
    </lineage>
</organism>
<evidence type="ECO:0000313" key="9">
    <source>
        <dbReference type="Proteomes" id="UP000564573"/>
    </source>
</evidence>
<feature type="domain" description="Acyl-CoA dehydrogenase/oxidase N-terminal" evidence="7">
    <location>
        <begin position="6"/>
        <end position="118"/>
    </location>
</feature>
<dbReference type="Gene3D" id="2.40.110.10">
    <property type="entry name" value="Butyryl-CoA Dehydrogenase, subunit A, domain 2"/>
    <property type="match status" value="1"/>
</dbReference>
<dbReference type="AlphaFoldDB" id="A0A839XZX5"/>
<evidence type="ECO:0000313" key="8">
    <source>
        <dbReference type="EMBL" id="MBB3665596.1"/>
    </source>
</evidence>
<dbReference type="PANTHER" id="PTHR43884:SF20">
    <property type="entry name" value="ACYL-COA DEHYDROGENASE FADE28"/>
    <property type="match status" value="1"/>
</dbReference>
<dbReference type="GO" id="GO:0003995">
    <property type="term" value="F:acyl-CoA dehydrogenase activity"/>
    <property type="evidence" value="ECO:0007669"/>
    <property type="project" value="TreeGrafter"/>
</dbReference>
<evidence type="ECO:0000256" key="2">
    <source>
        <dbReference type="ARBA" id="ARBA00009347"/>
    </source>
</evidence>
<proteinExistence type="inferred from homology"/>
<comment type="caution">
    <text evidence="8">The sequence shown here is derived from an EMBL/GenBank/DDBJ whole genome shotgun (WGS) entry which is preliminary data.</text>
</comment>
<dbReference type="PANTHER" id="PTHR43884">
    <property type="entry name" value="ACYL-COA DEHYDROGENASE"/>
    <property type="match status" value="1"/>
</dbReference>
<dbReference type="Proteomes" id="UP000564573">
    <property type="component" value="Unassembled WGS sequence"/>
</dbReference>
<sequence>MTLAVSDEQEELRRSVRRLLTDRASTADVRRVMETDEGHDPSVWALMADQLGLPAIALPEEYGGLGFGVAELSIVLEELGGALSPEPFLSSIALAARTLALSGDTEAAARWLPGLADGTRTAAFAVSEPGRDWTLEQSTTRFDGTGLTGVKTFVIDGERADLLLVTAATDEGPGLFVVEPDATVERTRLGVLDPTRRQARITFDATPALRVDTAPSRLRQALDLGVIAVAAEQVGVAQACLDLTVEYAKVRTQFGRPIGSFQAIKHKCADLVLELEAARSAQQHATVLADGGADTDPADLAAAAAVCGSWCGEVAVHVAKEAIQIHGGVGYTWEHDAHLYLKRAKSTELLFGTPAAHRARLADLLGIGGGAR</sequence>
<dbReference type="Pfam" id="PF00441">
    <property type="entry name" value="Acyl-CoA_dh_1"/>
    <property type="match status" value="1"/>
</dbReference>
<keyword evidence="4" id="KW-0274">FAD</keyword>
<feature type="domain" description="Acyl-CoA dehydrogenase/oxidase C-terminal" evidence="6">
    <location>
        <begin position="220"/>
        <end position="363"/>
    </location>
</feature>
<evidence type="ECO:0000259" key="7">
    <source>
        <dbReference type="Pfam" id="PF02771"/>
    </source>
</evidence>
<evidence type="ECO:0000256" key="1">
    <source>
        <dbReference type="ARBA" id="ARBA00001974"/>
    </source>
</evidence>
<dbReference type="SUPFAM" id="SSF56645">
    <property type="entry name" value="Acyl-CoA dehydrogenase NM domain-like"/>
    <property type="match status" value="1"/>
</dbReference>
<evidence type="ECO:0000256" key="5">
    <source>
        <dbReference type="ARBA" id="ARBA00023002"/>
    </source>
</evidence>
<protein>
    <submittedName>
        <fullName evidence="8">Alkylation response protein AidB-like acyl-CoA dehydrogenase</fullName>
    </submittedName>
</protein>
<evidence type="ECO:0000256" key="4">
    <source>
        <dbReference type="ARBA" id="ARBA00022827"/>
    </source>
</evidence>
<name>A0A839XZX5_9PSEU</name>
<dbReference type="InterPro" id="IPR046373">
    <property type="entry name" value="Acyl-CoA_Oxase/DH_mid-dom_sf"/>
</dbReference>
<accession>A0A839XZX5</accession>
<comment type="similarity">
    <text evidence="2">Belongs to the acyl-CoA dehydrogenase family.</text>
</comment>